<evidence type="ECO:0000313" key="2">
    <source>
        <dbReference type="EMBL" id="KAF0718677.1"/>
    </source>
</evidence>
<protein>
    <submittedName>
        <fullName evidence="3">Aste57867_1551 protein</fullName>
    </submittedName>
</protein>
<gene>
    <name evidence="3" type="primary">Aste57867_1551</name>
    <name evidence="2" type="ORF">As57867_001550</name>
    <name evidence="3" type="ORF">ASTE57867_1551</name>
</gene>
<dbReference type="EMBL" id="CAADRA010000132">
    <property type="protein sequence ID" value="VFT78765.1"/>
    <property type="molecule type" value="Genomic_DNA"/>
</dbReference>
<dbReference type="AlphaFoldDB" id="A0A485K5X8"/>
<dbReference type="EMBL" id="VJMH01000132">
    <property type="protein sequence ID" value="KAF0718677.1"/>
    <property type="molecule type" value="Genomic_DNA"/>
</dbReference>
<evidence type="ECO:0000313" key="3">
    <source>
        <dbReference type="EMBL" id="VFT78765.1"/>
    </source>
</evidence>
<dbReference type="Proteomes" id="UP000332933">
    <property type="component" value="Unassembled WGS sequence"/>
</dbReference>
<feature type="region of interest" description="Disordered" evidence="1">
    <location>
        <begin position="161"/>
        <end position="196"/>
    </location>
</feature>
<reference evidence="2" key="2">
    <citation type="submission" date="2019-06" db="EMBL/GenBank/DDBJ databases">
        <title>Genomics analysis of Aphanomyces spp. identifies a new class of oomycete effector associated with host adaptation.</title>
        <authorList>
            <person name="Gaulin E."/>
        </authorList>
    </citation>
    <scope>NUCLEOTIDE SEQUENCE</scope>
    <source>
        <strain evidence="2">CBS 578.67</strain>
    </source>
</reference>
<keyword evidence="4" id="KW-1185">Reference proteome</keyword>
<name>A0A485K5X8_9STRA</name>
<reference evidence="3 4" key="1">
    <citation type="submission" date="2019-03" db="EMBL/GenBank/DDBJ databases">
        <authorList>
            <person name="Gaulin E."/>
            <person name="Dumas B."/>
        </authorList>
    </citation>
    <scope>NUCLEOTIDE SEQUENCE [LARGE SCALE GENOMIC DNA]</scope>
    <source>
        <strain evidence="3">CBS 568.67</strain>
    </source>
</reference>
<accession>A0A485K5X8</accession>
<evidence type="ECO:0000256" key="1">
    <source>
        <dbReference type="SAM" id="MobiDB-lite"/>
    </source>
</evidence>
<organism evidence="3 4">
    <name type="scientific">Aphanomyces stellatus</name>
    <dbReference type="NCBI Taxonomy" id="120398"/>
    <lineage>
        <taxon>Eukaryota</taxon>
        <taxon>Sar</taxon>
        <taxon>Stramenopiles</taxon>
        <taxon>Oomycota</taxon>
        <taxon>Saprolegniomycetes</taxon>
        <taxon>Saprolegniales</taxon>
        <taxon>Verrucalvaceae</taxon>
        <taxon>Aphanomyces</taxon>
    </lineage>
</organism>
<sequence length="656" mass="72854">MFSASNLVKNFRARRANTVSAATETLLPETNHQATSVPDFHIDLQVRITSSSYFRPRSSWVWHRVVLRGQELNVSDATTAKHFLSLQDTTVLSFVPQTGHEYHLQENGTTVLTFLCPSATLFGKFESVLRLSALTPHWVQPRQDVFHDLIDVATTIVETTDDADHGNDADTSKTSSTSDTTHDPDTTTTTSSDEDKTPTAADVAAYLAHVKPIYDHMLTLTTKADVLAYLTQLEADYLADPATVCNFASMVHRHNPCHYYVHIAGGETLGLPGPPDQYAPLPLDTSTCPHLGCGGNLSPDAAFDIRIAGATLPCPHCGRNISVEDVRVAPLLRTHPNIATAAAHNIKVPEFGRQRGDDRGNYFFQSTSTFSMFSDWSDMMNPLYPYVREIQKHQDPNSSVVEPPEAITMDLATALLRLDLVAAMARHLGFLSYVFVHFDAYWSNPQVLEASVVRYGQFNLLRAKHPTKEALIPTIDIVLVRNVYQSLAPPSPLTIALETMFSVLNQAQAATAYAETFLLWAEAFNRPYSSYPPSLPAYLAPANVITRRLRQRKWNKWSRLPSRDCRFVGVDEGFPIKEDDQVETVVPSSSSKDLHGAVIGTPWTDPCLQLPQHATVLGSDSFFGWSPWKQHVVLDDMNYLMAFGFHALMLLISGKE</sequence>
<feature type="compositionally biased region" description="Basic and acidic residues" evidence="1">
    <location>
        <begin position="162"/>
        <end position="171"/>
    </location>
</feature>
<proteinExistence type="predicted"/>
<evidence type="ECO:0000313" key="4">
    <source>
        <dbReference type="Proteomes" id="UP000332933"/>
    </source>
</evidence>